<dbReference type="Proteomes" id="UP001156690">
    <property type="component" value="Unassembled WGS sequence"/>
</dbReference>
<keyword evidence="2" id="KW-1185">Reference proteome</keyword>
<protein>
    <submittedName>
        <fullName evidence="1">Uncharacterized protein</fullName>
    </submittedName>
</protein>
<dbReference type="EMBL" id="BSNX01000075">
    <property type="protein sequence ID" value="GLQ75665.1"/>
    <property type="molecule type" value="Genomic_DNA"/>
</dbReference>
<proteinExistence type="predicted"/>
<organism evidence="1 2">
    <name type="scientific">Vibrio penaeicida</name>
    <dbReference type="NCBI Taxonomy" id="104609"/>
    <lineage>
        <taxon>Bacteria</taxon>
        <taxon>Pseudomonadati</taxon>
        <taxon>Pseudomonadota</taxon>
        <taxon>Gammaproteobacteria</taxon>
        <taxon>Vibrionales</taxon>
        <taxon>Vibrionaceae</taxon>
        <taxon>Vibrio</taxon>
    </lineage>
</organism>
<gene>
    <name evidence="1" type="ORF">GCM10007932_50280</name>
</gene>
<evidence type="ECO:0000313" key="1">
    <source>
        <dbReference type="EMBL" id="GLQ75665.1"/>
    </source>
</evidence>
<dbReference type="AlphaFoldDB" id="A0AAV5NYY3"/>
<evidence type="ECO:0000313" key="2">
    <source>
        <dbReference type="Proteomes" id="UP001156690"/>
    </source>
</evidence>
<reference evidence="2" key="1">
    <citation type="journal article" date="2019" name="Int. J. Syst. Evol. Microbiol.">
        <title>The Global Catalogue of Microorganisms (GCM) 10K type strain sequencing project: providing services to taxonomists for standard genome sequencing and annotation.</title>
        <authorList>
            <consortium name="The Broad Institute Genomics Platform"/>
            <consortium name="The Broad Institute Genome Sequencing Center for Infectious Disease"/>
            <person name="Wu L."/>
            <person name="Ma J."/>
        </authorList>
    </citation>
    <scope>NUCLEOTIDE SEQUENCE [LARGE SCALE GENOMIC DNA]</scope>
    <source>
        <strain evidence="2">NBRC 15640</strain>
    </source>
</reference>
<accession>A0AAV5NYY3</accession>
<sequence>MVSQDETPCFNLEKSHENPINLDELVLAPVQIANRSNSHEEKITKDLEKVFNTENKDTILSNSPEIKLVEERLSDKSVTNTSGYSQYNEIISNVLARENEKDFRDYLIDFRNERLETDWATLMENNIKDFIFLRSNHLELNLDGVSCASQSCQIKINSPNALRTYVHSLFIDMSQESWWEFKRISAQDTSGHNGITYAVYLLSPDTSYNDN</sequence>
<comment type="caution">
    <text evidence="1">The sequence shown here is derived from an EMBL/GenBank/DDBJ whole genome shotgun (WGS) entry which is preliminary data.</text>
</comment>
<name>A0AAV5NYY3_9VIBR</name>